<feature type="region of interest" description="Disordered" evidence="1">
    <location>
        <begin position="1"/>
        <end position="108"/>
    </location>
</feature>
<dbReference type="EMBL" id="JAWNFY010000018">
    <property type="protein sequence ID" value="MDY5146728.1"/>
    <property type="molecule type" value="Genomic_DNA"/>
</dbReference>
<evidence type="ECO:0000313" key="3">
    <source>
        <dbReference type="EMBL" id="MDY5140972.1"/>
    </source>
</evidence>
<comment type="caution">
    <text evidence="3">The sequence shown here is derived from an EMBL/GenBank/DDBJ whole genome shotgun (WGS) entry which is preliminary data.</text>
</comment>
<feature type="compositionally biased region" description="Polar residues" evidence="1">
    <location>
        <begin position="26"/>
        <end position="35"/>
    </location>
</feature>
<reference evidence="3 5" key="1">
    <citation type="submission" date="2023-10" db="EMBL/GenBank/DDBJ databases">
        <title>Whole Genome based description of the genera Actinobaculum and Actinotignum reveals a complex phylogenetic relationship within the species included in the genus Actinotignum.</title>
        <authorList>
            <person name="Jensen C.S."/>
            <person name="Dargis R."/>
            <person name="Kemp M."/>
            <person name="Christensen J.J."/>
        </authorList>
    </citation>
    <scope>NUCLEOTIDE SEQUENCE</scope>
    <source>
        <strain evidence="4 5">SLA_B089</strain>
        <strain evidence="3">SLA_B245</strain>
    </source>
</reference>
<evidence type="ECO:0000313" key="4">
    <source>
        <dbReference type="EMBL" id="MDY5146728.1"/>
    </source>
</evidence>
<name>A0AAW9HD24_9ACTO</name>
<evidence type="ECO:0000313" key="5">
    <source>
        <dbReference type="Proteomes" id="UP001284901"/>
    </source>
</evidence>
<dbReference type="AlphaFoldDB" id="A0AAW9HD24"/>
<feature type="transmembrane region" description="Helical" evidence="2">
    <location>
        <begin position="183"/>
        <end position="204"/>
    </location>
</feature>
<accession>A0AAW9HD24</accession>
<keyword evidence="2" id="KW-0472">Membrane</keyword>
<sequence length="251" mass="25768">MTQAHGSTDPAPTTDAASTVRDTAPGVSSTTTPQRPGSLPSAEKPAGEAAQPGAAGAAGTTSQPGAATQPGETEKVVSAGAGAGASASAEASVPAKKKQKTDVSEYSRRQLEKRYARGQRKATAYEVLTGVLGLVLAWFVWDRAAITDSPYAVGTLLFAVGFAALIVLAMVRRMINTIATRRGIAVAGVATGVTTFVIGLIITLTVNTDAAAAPSFFTDHLLDVSAPAVVLLAGTLIFVWFLITDQRELKD</sequence>
<evidence type="ECO:0000256" key="1">
    <source>
        <dbReference type="SAM" id="MobiDB-lite"/>
    </source>
</evidence>
<feature type="compositionally biased region" description="Low complexity" evidence="1">
    <location>
        <begin position="47"/>
        <end position="69"/>
    </location>
</feature>
<feature type="transmembrane region" description="Helical" evidence="2">
    <location>
        <begin position="224"/>
        <end position="243"/>
    </location>
</feature>
<feature type="compositionally biased region" description="Low complexity" evidence="1">
    <location>
        <begin position="76"/>
        <end position="94"/>
    </location>
</feature>
<dbReference type="Proteomes" id="UP001288320">
    <property type="component" value="Unassembled WGS sequence"/>
</dbReference>
<dbReference type="Proteomes" id="UP001284901">
    <property type="component" value="Unassembled WGS sequence"/>
</dbReference>
<keyword evidence="2" id="KW-1133">Transmembrane helix</keyword>
<dbReference type="EMBL" id="JAWNFV010000013">
    <property type="protein sequence ID" value="MDY5140972.1"/>
    <property type="molecule type" value="Genomic_DNA"/>
</dbReference>
<evidence type="ECO:0000313" key="6">
    <source>
        <dbReference type="Proteomes" id="UP001288320"/>
    </source>
</evidence>
<protein>
    <submittedName>
        <fullName evidence="3">Uncharacterized protein</fullName>
    </submittedName>
</protein>
<feature type="transmembrane region" description="Helical" evidence="2">
    <location>
        <begin position="153"/>
        <end position="171"/>
    </location>
</feature>
<evidence type="ECO:0000256" key="2">
    <source>
        <dbReference type="SAM" id="Phobius"/>
    </source>
</evidence>
<dbReference type="GeneID" id="92814408"/>
<keyword evidence="2" id="KW-0812">Transmembrane</keyword>
<proteinExistence type="predicted"/>
<feature type="compositionally biased region" description="Low complexity" evidence="1">
    <location>
        <begin position="7"/>
        <end position="19"/>
    </location>
</feature>
<organism evidence="3 6">
    <name type="scientific">Actinotignum timonense</name>
    <dbReference type="NCBI Taxonomy" id="1870995"/>
    <lineage>
        <taxon>Bacteria</taxon>
        <taxon>Bacillati</taxon>
        <taxon>Actinomycetota</taxon>
        <taxon>Actinomycetes</taxon>
        <taxon>Actinomycetales</taxon>
        <taxon>Actinomycetaceae</taxon>
        <taxon>Actinotignum</taxon>
    </lineage>
</organism>
<feature type="transmembrane region" description="Helical" evidence="2">
    <location>
        <begin position="123"/>
        <end position="141"/>
    </location>
</feature>
<dbReference type="RefSeq" id="WP_087070632.1">
    <property type="nucleotide sequence ID" value="NZ_CAUPFC010000009.1"/>
</dbReference>
<keyword evidence="5" id="KW-1185">Reference proteome</keyword>
<gene>
    <name evidence="3" type="ORF">R6G74_06575</name>
    <name evidence="4" type="ORF">R6P33_06840</name>
</gene>